<organism evidence="4 5">
    <name type="scientific">Anaeramoeba ignava</name>
    <name type="common">Anaerobic marine amoeba</name>
    <dbReference type="NCBI Taxonomy" id="1746090"/>
    <lineage>
        <taxon>Eukaryota</taxon>
        <taxon>Metamonada</taxon>
        <taxon>Anaeramoebidae</taxon>
        <taxon>Anaeramoeba</taxon>
    </lineage>
</organism>
<dbReference type="GO" id="GO:1990072">
    <property type="term" value="C:TRAPPIII protein complex"/>
    <property type="evidence" value="ECO:0007669"/>
    <property type="project" value="TreeGrafter"/>
</dbReference>
<dbReference type="InterPro" id="IPR058538">
    <property type="entry name" value="Ig_TPPC8_2nd"/>
</dbReference>
<dbReference type="OMA" id="CQETSDQ"/>
<evidence type="ECO:0000259" key="3">
    <source>
        <dbReference type="Pfam" id="PF24545"/>
    </source>
</evidence>
<dbReference type="InterPro" id="IPR024420">
    <property type="entry name" value="TRAPP_III_complex_Trs85"/>
</dbReference>
<keyword evidence="5" id="KW-1185">Reference proteome</keyword>
<dbReference type="Pfam" id="PF24544">
    <property type="entry name" value="Ig_TPPC8_2nd"/>
    <property type="match status" value="1"/>
</dbReference>
<accession>A0A9Q0LQA3</accession>
<sequence length="1415" mass="164465">MSILNPPFESPLPFETFKSWIFQQFCPLIMITISEDAEKICSTNNLSFVDLIRPFSTKNVSIQIPQSSGVPEVVTLDNFSVRLLDIDQIKPPNDSLLKEELNSIISEYFQNGKVESYFDSFCVDDLHSFLEKNPNPTPWFQKYRGHLLRSLRCSPFESIDHPVACISVISSNIPDPSLTLGKFLEQFDPSKPPQFMRENDINSDILRYYVVLHDIANSDERKGMEMFQKLEKIVGSEHCFFLKINSIADNEINQKMQDIWSKNFIPFTTKQLAENSFGKRLNANDLTSISNFMDSFLTKALIPFLEKKIDIISKEFAQSKKGFKKKFKKLISKKPKDKQTKTTRFEKGSMELKKRLIADYLFFLRRFDQAEHYYNSASKSFKQQNAVFFYASTNEMIFLSHFLQNKKFKEQNMKIAFGLYKQEQRQDLLCRAYWLAADCYKIGTNKLEQCAEKYLELTNLTENLYSALAAEQAAYCYLKNSPVWFRKYLFGLVFAGEIYAKSSCPHYAIRCFYRALSPIKTALWRPVSDFIIFSISQQSLALHQYEQAINFLKNLLGYSIQSPQNQQKNLNMFVQAFKTLHQDSLVQMDDLSLPIVDDECVEIFLTDDNIPSIRNEYPTLKDWERMAREVADFVNTKKKKEIQKKQIEKEQNSKEGISPQNTQSNIYAGFFNAQEMISKWNLDDENENVKQKVSVVGEPIKITFTLINPMKITIMFQNIHLVGKFEESENQPEKQIEIQTISTPKKMENQVMIENNKIICEKVDILFAPNETRKLSLNIIPLRTGPLHICGVETTLQDTIVSFIKFKPPKQKVLFSRKRRAVQNIPENNPLDILITRQMPLLTSDVTTIPTTSLQGCHTTTYIQLTNIGDVALNNLYVKIDEPSFFIFGESESNTQDSNENSNEKKYKMKLKNQFKNHVKNQFVSNQNNKSIIELDSSIEPQTSPDYSIIKLYPKPIRPGETVKFPLAFCAKTTGMKQFSFCFYYESEEANPEMEYRVHCALKHARVIETLKVNSFVKFSPKDRNHNILVLNIENVQKESTFKINQISSLSSSFQIEPLNFEEIKTSSEDSSAKDPPFVILKPFQSTTIFLQIFSISKSEKNKLSLIEYKKILEKSELAKNNNDENMPEFLSKSFVHRNIQLNSESLPAKISHFENFPIFLFFQRERFFHLMETSPHFHSRNFFDPQELNLVILWQTKEKNFGQHNICTLQTIPKQNDFINFSLPDKFMQIGFQNNFIRPIKLQIDAPRNANNDFKQNPVLSIPVKITIRNSSSFDFEVVLKTFAKNQPNNYHQFPSEKDPFFIGNSTQKIVPYFFWEGFTSKIFPRLKAESEISFNLNACFLKPGQFELHRFLIQATPLISSNPKNDSQNKIDFLNNSKNEKIQKDQEVVKNQFQTLEFTDVFEHFIQITNSKL</sequence>
<evidence type="ECO:0000313" key="5">
    <source>
        <dbReference type="Proteomes" id="UP001149090"/>
    </source>
</evidence>
<evidence type="ECO:0000259" key="2">
    <source>
        <dbReference type="Pfam" id="PF24544"/>
    </source>
</evidence>
<proteinExistence type="predicted"/>
<evidence type="ECO:0000259" key="1">
    <source>
        <dbReference type="Pfam" id="PF24542"/>
    </source>
</evidence>
<gene>
    <name evidence="4" type="ORF">M0811_06807</name>
</gene>
<feature type="domain" description="TPPC8 first Ig-like" evidence="3">
    <location>
        <begin position="682"/>
        <end position="851"/>
    </location>
</feature>
<dbReference type="EMBL" id="JAPDFW010000063">
    <property type="protein sequence ID" value="KAJ5075945.1"/>
    <property type="molecule type" value="Genomic_DNA"/>
</dbReference>
<evidence type="ECO:0000313" key="4">
    <source>
        <dbReference type="EMBL" id="KAJ5075945.1"/>
    </source>
</evidence>
<dbReference type="Pfam" id="PF24545">
    <property type="entry name" value="Ig_TPPC8_1st"/>
    <property type="match status" value="1"/>
</dbReference>
<feature type="domain" description="TPPC8 C-terminal Ig-like" evidence="1">
    <location>
        <begin position="1241"/>
        <end position="1357"/>
    </location>
</feature>
<reference evidence="4" key="1">
    <citation type="submission" date="2022-10" db="EMBL/GenBank/DDBJ databases">
        <title>Novel sulphate-reducing endosymbionts in the free-living metamonad Anaeramoeba.</title>
        <authorList>
            <person name="Jerlstrom-Hultqvist J."/>
            <person name="Cepicka I."/>
            <person name="Gallot-Lavallee L."/>
            <person name="Salas-Leiva D."/>
            <person name="Curtis B.A."/>
            <person name="Zahonova K."/>
            <person name="Pipaliya S."/>
            <person name="Dacks J."/>
            <person name="Roger A.J."/>
        </authorList>
    </citation>
    <scope>NUCLEOTIDE SEQUENCE</scope>
    <source>
        <strain evidence="4">BMAN</strain>
    </source>
</reference>
<dbReference type="PANTHER" id="PTHR12975:SF6">
    <property type="entry name" value="TRAFFICKING PROTEIN PARTICLE COMPLEX SUBUNIT 8"/>
    <property type="match status" value="1"/>
</dbReference>
<dbReference type="OrthoDB" id="437922at2759"/>
<dbReference type="InterPro" id="IPR057651">
    <property type="entry name" value="Ig_TPPC8_C"/>
</dbReference>
<dbReference type="Pfam" id="PF24542">
    <property type="entry name" value="Ig_TPPC8_C"/>
    <property type="match status" value="1"/>
</dbReference>
<dbReference type="Pfam" id="PF12739">
    <property type="entry name" value="TRAPPC-Trs85"/>
    <property type="match status" value="1"/>
</dbReference>
<protein>
    <submittedName>
        <fullName evidence="4">Transport protein trapp</fullName>
    </submittedName>
</protein>
<name>A0A9Q0LQA3_ANAIG</name>
<dbReference type="Proteomes" id="UP001149090">
    <property type="component" value="Unassembled WGS sequence"/>
</dbReference>
<comment type="caution">
    <text evidence="4">The sequence shown here is derived from an EMBL/GenBank/DDBJ whole genome shotgun (WGS) entry which is preliminary data.</text>
</comment>
<dbReference type="PANTHER" id="PTHR12975">
    <property type="entry name" value="TRANSPORT PROTEIN TRAPP"/>
    <property type="match status" value="1"/>
</dbReference>
<feature type="domain" description="TPPC8 second Ig-like" evidence="2">
    <location>
        <begin position="861"/>
        <end position="998"/>
    </location>
</feature>
<dbReference type="InterPro" id="IPR058541">
    <property type="entry name" value="Ig_TPPC8_1st"/>
</dbReference>